<feature type="transmembrane region" description="Helical" evidence="1">
    <location>
        <begin position="100"/>
        <end position="117"/>
    </location>
</feature>
<keyword evidence="1" id="KW-1133">Transmembrane helix</keyword>
<evidence type="ECO:0000313" key="2">
    <source>
        <dbReference type="EMBL" id="OMD48690.1"/>
    </source>
</evidence>
<accession>A0ABX3HHE0</accession>
<proteinExistence type="predicted"/>
<dbReference type="Proteomes" id="UP000187412">
    <property type="component" value="Unassembled WGS sequence"/>
</dbReference>
<keyword evidence="3" id="KW-1185">Reference proteome</keyword>
<name>A0ABX3HHE0_PAEBO</name>
<protein>
    <submittedName>
        <fullName evidence="2">Uncharacterized protein</fullName>
    </submittedName>
</protein>
<reference evidence="2 3" key="1">
    <citation type="submission" date="2016-10" db="EMBL/GenBank/DDBJ databases">
        <title>Paenibacillus species isolates.</title>
        <authorList>
            <person name="Beno S.M."/>
        </authorList>
    </citation>
    <scope>NUCLEOTIDE SEQUENCE [LARGE SCALE GENOMIC DNA]</scope>
    <source>
        <strain evidence="2 3">FSL H7-0744</strain>
    </source>
</reference>
<comment type="caution">
    <text evidence="2">The sequence shown here is derived from an EMBL/GenBank/DDBJ whole genome shotgun (WGS) entry which is preliminary data.</text>
</comment>
<gene>
    <name evidence="2" type="ORF">BSK56_10390</name>
</gene>
<feature type="transmembrane region" description="Helical" evidence="1">
    <location>
        <begin position="129"/>
        <end position="149"/>
    </location>
</feature>
<sequence>MRYENQYLYTYKAELNRVVAPNTELISGNDYQYIQEGELELRNGEVRRNQPVKIADTGDYINLDMDNREPMKLPASGIVLSERTAKVLGINIGGTVEWRFALIVLAALMIGIDYAVGDFLNEPVEQTMLLVKPTVAGGGALLLVIARLLRRSMRPEQ</sequence>
<evidence type="ECO:0000256" key="1">
    <source>
        <dbReference type="SAM" id="Phobius"/>
    </source>
</evidence>
<evidence type="ECO:0000313" key="3">
    <source>
        <dbReference type="Proteomes" id="UP000187412"/>
    </source>
</evidence>
<keyword evidence="1" id="KW-0472">Membrane</keyword>
<organism evidence="2 3">
    <name type="scientific">Paenibacillus borealis</name>
    <dbReference type="NCBI Taxonomy" id="160799"/>
    <lineage>
        <taxon>Bacteria</taxon>
        <taxon>Bacillati</taxon>
        <taxon>Bacillota</taxon>
        <taxon>Bacilli</taxon>
        <taxon>Bacillales</taxon>
        <taxon>Paenibacillaceae</taxon>
        <taxon>Paenibacillus</taxon>
    </lineage>
</organism>
<dbReference type="EMBL" id="MPTB01000011">
    <property type="protein sequence ID" value="OMD48690.1"/>
    <property type="molecule type" value="Genomic_DNA"/>
</dbReference>
<keyword evidence="1" id="KW-0812">Transmembrane</keyword>